<dbReference type="Gene3D" id="1.10.150.20">
    <property type="entry name" value="5' to 3' exonuclease, C-terminal subdomain"/>
    <property type="match status" value="1"/>
</dbReference>
<keyword evidence="4" id="KW-1185">Reference proteome</keyword>
<name>A0A7W8UFK4_9HYPH</name>
<reference evidence="3 4" key="1">
    <citation type="submission" date="2020-08" db="EMBL/GenBank/DDBJ databases">
        <title>Genomic Encyclopedia of Type Strains, Phase IV (KMG-V): Genome sequencing to study the core and pangenomes of soil and plant-associated prokaryotes.</title>
        <authorList>
            <person name="Whitman W."/>
        </authorList>
    </citation>
    <scope>NUCLEOTIDE SEQUENCE [LARGE SCALE GENOMIC DNA]</scope>
    <source>
        <strain evidence="3 4">SEMIA 4084</strain>
    </source>
</reference>
<gene>
    <name evidence="3" type="ORF">GGD55_005058</name>
</gene>
<dbReference type="RefSeq" id="WP_018325968.1">
    <property type="nucleotide sequence ID" value="NZ_JACHBK010000013.1"/>
</dbReference>
<evidence type="ECO:0000313" key="4">
    <source>
        <dbReference type="Proteomes" id="UP000585507"/>
    </source>
</evidence>
<evidence type="ECO:0000313" key="3">
    <source>
        <dbReference type="EMBL" id="MBB5538328.1"/>
    </source>
</evidence>
<feature type="compositionally biased region" description="Low complexity" evidence="1">
    <location>
        <begin position="101"/>
        <end position="125"/>
    </location>
</feature>
<feature type="region of interest" description="Disordered" evidence="1">
    <location>
        <begin position="101"/>
        <end position="145"/>
    </location>
</feature>
<dbReference type="Proteomes" id="UP000585507">
    <property type="component" value="Unassembled WGS sequence"/>
</dbReference>
<comment type="caution">
    <text evidence="3">The sequence shown here is derived from an EMBL/GenBank/DDBJ whole genome shotgun (WGS) entry which is preliminary data.</text>
</comment>
<accession>A0A7W8UFK4</accession>
<feature type="transmembrane region" description="Helical" evidence="2">
    <location>
        <begin position="52"/>
        <end position="76"/>
    </location>
</feature>
<evidence type="ECO:0000256" key="1">
    <source>
        <dbReference type="SAM" id="MobiDB-lite"/>
    </source>
</evidence>
<keyword evidence="2" id="KW-0472">Membrane</keyword>
<keyword evidence="2" id="KW-0812">Transmembrane</keyword>
<dbReference type="AlphaFoldDB" id="A0A7W8UFK4"/>
<feature type="region of interest" description="Disordered" evidence="1">
    <location>
        <begin position="1"/>
        <end position="26"/>
    </location>
</feature>
<protein>
    <submittedName>
        <fullName evidence="3">NADH-quinone oxidoreductase subunit E</fullName>
    </submittedName>
</protein>
<keyword evidence="2" id="KW-1133">Transmembrane helix</keyword>
<sequence length="221" mass="23071">MTRPEQEASKGSWAGTAGPTADSPAGSDPYGMAAWLKDMSKAPLHPLMQNPAAAMAAATAIGLGMTSHFAGLMFGAMESMTRTAQKTASATDETVAAEAAEPVADVADAAPPTKTETPAKAPVKSKPVKAESAKAAPVKADKPHEQKAAARIVETQADDLKRISGIGPKLEQVLNGMGVRRYADIAAWSDKDVKRFDAQLGFGGRIVRDAWVEQAKTLMKG</sequence>
<dbReference type="EMBL" id="JACHBK010000013">
    <property type="protein sequence ID" value="MBB5538328.1"/>
    <property type="molecule type" value="Genomic_DNA"/>
</dbReference>
<organism evidence="3 4">
    <name type="scientific">Rhizobium giardinii</name>
    <dbReference type="NCBI Taxonomy" id="56731"/>
    <lineage>
        <taxon>Bacteria</taxon>
        <taxon>Pseudomonadati</taxon>
        <taxon>Pseudomonadota</taxon>
        <taxon>Alphaproteobacteria</taxon>
        <taxon>Hyphomicrobiales</taxon>
        <taxon>Rhizobiaceae</taxon>
        <taxon>Rhizobium/Agrobacterium group</taxon>
        <taxon>Rhizobium</taxon>
    </lineage>
</organism>
<evidence type="ECO:0000256" key="2">
    <source>
        <dbReference type="SAM" id="Phobius"/>
    </source>
</evidence>
<proteinExistence type="predicted"/>